<feature type="domain" description="Smf/DprA SLOG" evidence="3">
    <location>
        <begin position="140"/>
        <end position="260"/>
    </location>
</feature>
<feature type="region of interest" description="Disordered" evidence="2">
    <location>
        <begin position="107"/>
        <end position="129"/>
    </location>
</feature>
<organism evidence="4 5">
    <name type="scientific">Streptomyces lannensis</name>
    <dbReference type="NCBI Taxonomy" id="766498"/>
    <lineage>
        <taxon>Bacteria</taxon>
        <taxon>Bacillati</taxon>
        <taxon>Actinomycetota</taxon>
        <taxon>Actinomycetes</taxon>
        <taxon>Kitasatosporales</taxon>
        <taxon>Streptomycetaceae</taxon>
        <taxon>Streptomyces</taxon>
    </lineage>
</organism>
<keyword evidence="5" id="KW-1185">Reference proteome</keyword>
<sequence>MPTSTLSDWAARAAPAAHFTQDQVAADLARYSPADVWQLRVRLDGSGRLGQYRPRAELDTAQLTCRFIIPSDEIWPTALADLGPRRPLGLWLRGGDQLPQLTSRAVTGNRNPYAGLRHRHSRSRPHRHRHARLQRRLRRHRAAAQAGHATLAVLPCGMDGAHPQDHAQLLSSLAASGGAVVSHCRPGTAASGATLKASSRLMAALARAVVLIETLDHAEATRTAESAIALNRPLHAEPANDDVRASGNARLLAEQLAVLVPYPAAALALL</sequence>
<comment type="caution">
    <text evidence="4">The sequence shown here is derived from an EMBL/GenBank/DDBJ whole genome shotgun (WGS) entry which is preliminary data.</text>
</comment>
<evidence type="ECO:0000313" key="5">
    <source>
        <dbReference type="Proteomes" id="UP001501563"/>
    </source>
</evidence>
<dbReference type="Proteomes" id="UP001501563">
    <property type="component" value="Unassembled WGS sequence"/>
</dbReference>
<dbReference type="Pfam" id="PF02481">
    <property type="entry name" value="DNA_processg_A"/>
    <property type="match status" value="1"/>
</dbReference>
<dbReference type="RefSeq" id="WP_345554366.1">
    <property type="nucleotide sequence ID" value="NZ_BAAAZA010000059.1"/>
</dbReference>
<dbReference type="InterPro" id="IPR003488">
    <property type="entry name" value="DprA"/>
</dbReference>
<feature type="compositionally biased region" description="Basic residues" evidence="2">
    <location>
        <begin position="116"/>
        <end position="129"/>
    </location>
</feature>
<accession>A0ABP7LS62</accession>
<evidence type="ECO:0000256" key="2">
    <source>
        <dbReference type="SAM" id="MobiDB-lite"/>
    </source>
</evidence>
<dbReference type="InterPro" id="IPR057666">
    <property type="entry name" value="DrpA_SLOG"/>
</dbReference>
<dbReference type="Gene3D" id="3.40.50.450">
    <property type="match status" value="2"/>
</dbReference>
<name>A0ABP7LS62_9ACTN</name>
<gene>
    <name evidence="4" type="ORF">GCM10022207_88200</name>
</gene>
<dbReference type="PANTHER" id="PTHR43022:SF1">
    <property type="entry name" value="PROTEIN SMF"/>
    <property type="match status" value="1"/>
</dbReference>
<dbReference type="EMBL" id="BAAAZA010000059">
    <property type="protein sequence ID" value="GAA3905195.1"/>
    <property type="molecule type" value="Genomic_DNA"/>
</dbReference>
<protein>
    <recommendedName>
        <fullName evidence="3">Smf/DprA SLOG domain-containing protein</fullName>
    </recommendedName>
</protein>
<comment type="similarity">
    <text evidence="1">Belongs to the DprA/Smf family.</text>
</comment>
<dbReference type="PANTHER" id="PTHR43022">
    <property type="entry name" value="PROTEIN SMF"/>
    <property type="match status" value="1"/>
</dbReference>
<proteinExistence type="inferred from homology"/>
<evidence type="ECO:0000313" key="4">
    <source>
        <dbReference type="EMBL" id="GAA3905195.1"/>
    </source>
</evidence>
<evidence type="ECO:0000259" key="3">
    <source>
        <dbReference type="Pfam" id="PF02481"/>
    </source>
</evidence>
<evidence type="ECO:0000256" key="1">
    <source>
        <dbReference type="ARBA" id="ARBA00006525"/>
    </source>
</evidence>
<reference evidence="5" key="1">
    <citation type="journal article" date="2019" name="Int. J. Syst. Evol. Microbiol.">
        <title>The Global Catalogue of Microorganisms (GCM) 10K type strain sequencing project: providing services to taxonomists for standard genome sequencing and annotation.</title>
        <authorList>
            <consortium name="The Broad Institute Genomics Platform"/>
            <consortium name="The Broad Institute Genome Sequencing Center for Infectious Disease"/>
            <person name="Wu L."/>
            <person name="Ma J."/>
        </authorList>
    </citation>
    <scope>NUCLEOTIDE SEQUENCE [LARGE SCALE GENOMIC DNA]</scope>
    <source>
        <strain evidence="5">JCM 16578</strain>
    </source>
</reference>